<keyword evidence="4 9" id="KW-0418">Kinase</keyword>
<keyword evidence="6 9" id="KW-0665">Pyrimidine biosynthesis</keyword>
<accession>A0A158NY07</accession>
<comment type="domain">
    <text evidence="9">Consists of three domains, a large central CORE domain and two small peripheral domains, NMPbind and LID, which undergo movements during catalysis. The LID domain closes over the site of phosphoryl transfer upon ATP binding. Assembling and dissambling the active center during each catalytic cycle provides an effective means to prevent ATP hydrolysis.</text>
</comment>
<dbReference type="NCBIfam" id="TIGR01359">
    <property type="entry name" value="UMP_CMP_kin_fam"/>
    <property type="match status" value="1"/>
</dbReference>
<evidence type="ECO:0000256" key="3">
    <source>
        <dbReference type="ARBA" id="ARBA00022741"/>
    </source>
</evidence>
<dbReference type="OrthoDB" id="442176at2759"/>
<feature type="binding site" evidence="9">
    <location>
        <begin position="82"/>
        <end position="84"/>
    </location>
    <ligand>
        <name>a ribonucleoside 5'-phosphate</name>
        <dbReference type="ChEBI" id="CHEBI:58043"/>
    </ligand>
</feature>
<dbReference type="GO" id="GO:0036430">
    <property type="term" value="F:CMP kinase activity"/>
    <property type="evidence" value="ECO:0007669"/>
    <property type="project" value="RHEA"/>
</dbReference>
<dbReference type="HAMAP" id="MF_03172">
    <property type="entry name" value="Adenylate_kinase_UMP_CMP_kin"/>
    <property type="match status" value="1"/>
</dbReference>
<evidence type="ECO:0000256" key="9">
    <source>
        <dbReference type="HAMAP-Rule" id="MF_03172"/>
    </source>
</evidence>
<dbReference type="GO" id="GO:0005737">
    <property type="term" value="C:cytoplasm"/>
    <property type="evidence" value="ECO:0007669"/>
    <property type="project" value="UniProtKB-SubCell"/>
</dbReference>
<evidence type="ECO:0000256" key="6">
    <source>
        <dbReference type="ARBA" id="ARBA00022975"/>
    </source>
</evidence>
<feature type="binding site" evidence="9">
    <location>
        <begin position="111"/>
        <end position="114"/>
    </location>
    <ligand>
        <name>a ribonucleoside 5'-phosphate</name>
        <dbReference type="ChEBI" id="CHEBI:58043"/>
    </ligand>
</feature>
<dbReference type="Pfam" id="PF00406">
    <property type="entry name" value="ADK"/>
    <property type="match status" value="1"/>
</dbReference>
<dbReference type="InParanoid" id="A0A158NY07"/>
<keyword evidence="2 9" id="KW-0808">Transferase</keyword>
<feature type="binding site" evidence="9">
    <location>
        <position position="60"/>
    </location>
    <ligand>
        <name>a ribonucleoside 5'-phosphate</name>
        <dbReference type="ChEBI" id="CHEBI:58043"/>
    </ligand>
</feature>
<proteinExistence type="inferred from homology"/>
<dbReference type="GO" id="GO:0033862">
    <property type="term" value="F:UMP kinase activity"/>
    <property type="evidence" value="ECO:0007669"/>
    <property type="project" value="RHEA"/>
</dbReference>
<comment type="catalytic activity">
    <reaction evidence="8 9">
        <text>UMP + ATP = UDP + ADP</text>
        <dbReference type="Rhea" id="RHEA:24400"/>
        <dbReference type="ChEBI" id="CHEBI:30616"/>
        <dbReference type="ChEBI" id="CHEBI:57865"/>
        <dbReference type="ChEBI" id="CHEBI:58223"/>
        <dbReference type="ChEBI" id="CHEBI:456216"/>
        <dbReference type="EC" id="2.7.4.14"/>
    </reaction>
</comment>
<evidence type="ECO:0000256" key="4">
    <source>
        <dbReference type="ARBA" id="ARBA00022777"/>
    </source>
</evidence>
<dbReference type="InterPro" id="IPR027417">
    <property type="entry name" value="P-loop_NTPase"/>
</dbReference>
<comment type="catalytic activity">
    <reaction evidence="9">
        <text>CMP + ATP = CDP + ADP</text>
        <dbReference type="Rhea" id="RHEA:11600"/>
        <dbReference type="ChEBI" id="CHEBI:30616"/>
        <dbReference type="ChEBI" id="CHEBI:58069"/>
        <dbReference type="ChEBI" id="CHEBI:60377"/>
        <dbReference type="ChEBI" id="CHEBI:456216"/>
        <dbReference type="EC" id="2.7.4.14"/>
    </reaction>
</comment>
<keyword evidence="11" id="KW-1185">Reference proteome</keyword>
<dbReference type="GO" id="GO:0006207">
    <property type="term" value="P:'de novo' pyrimidine nucleobase biosynthetic process"/>
    <property type="evidence" value="ECO:0007669"/>
    <property type="project" value="InterPro"/>
</dbReference>
<keyword evidence="7 9" id="KW-0539">Nucleus</keyword>
<dbReference type="FunFam" id="3.40.50.300:FF:000315">
    <property type="entry name" value="Adenylate kinase 1"/>
    <property type="match status" value="1"/>
</dbReference>
<dbReference type="Gene3D" id="3.40.50.300">
    <property type="entry name" value="P-loop containing nucleotide triphosphate hydrolases"/>
    <property type="match status" value="1"/>
</dbReference>
<comment type="caution">
    <text evidence="9">Lacks conserved residue(s) required for the propagation of feature annotation.</text>
</comment>
<comment type="subcellular location">
    <subcellularLocation>
        <location evidence="9">Cytoplasm</location>
    </subcellularLocation>
    <subcellularLocation>
        <location evidence="9">Nucleus</location>
    </subcellularLocation>
</comment>
<feature type="binding site" evidence="9">
    <location>
        <position position="198"/>
    </location>
    <ligand>
        <name>ATP</name>
        <dbReference type="ChEBI" id="CHEBI:30616"/>
    </ligand>
</feature>
<organism evidence="10 11">
    <name type="scientific">Atta cephalotes</name>
    <name type="common">Leafcutter ant</name>
    <dbReference type="NCBI Taxonomy" id="12957"/>
    <lineage>
        <taxon>Eukaryota</taxon>
        <taxon>Metazoa</taxon>
        <taxon>Ecdysozoa</taxon>
        <taxon>Arthropoda</taxon>
        <taxon>Hexapoda</taxon>
        <taxon>Insecta</taxon>
        <taxon>Pterygota</taxon>
        <taxon>Neoptera</taxon>
        <taxon>Endopterygota</taxon>
        <taxon>Hymenoptera</taxon>
        <taxon>Apocrita</taxon>
        <taxon>Aculeata</taxon>
        <taxon>Formicoidea</taxon>
        <taxon>Formicidae</taxon>
        <taxon>Myrmicinae</taxon>
        <taxon>Atta</taxon>
    </lineage>
</organism>
<evidence type="ECO:0000313" key="11">
    <source>
        <dbReference type="Proteomes" id="UP000005205"/>
    </source>
</evidence>
<sequence length="293" mass="33378">MLRTLVADVRRCIRTMSAVTMQKPEVVFILGGPGAGKGTLCRYIVENYGYVHLSAGDLLREERAKPCSEYGELIETHIRNGTIVPVEITCSLIDRAMQTSKNPHHRFLIDGFPRNQDNLDGWNKMMADKVILKGVIFCECSQEVCTQRCLKRGASGSGRSDDNEQSLVLRHQTYLKNTLPIIEMYEQQGLVYKVNSMKTPEEVFQDVAEFFPKIDWHRSWARLILRCGPHESSFTLHFSTTVSRKSNTGQRPDKQSYYVEGTTFTAAGGEFLHETMPVEIRRLDEKLRQPNSV</sequence>
<feature type="binding site" evidence="9">
    <location>
        <position position="118"/>
    </location>
    <ligand>
        <name>CMP</name>
        <dbReference type="ChEBI" id="CHEBI:60377"/>
    </ligand>
</feature>
<feature type="region of interest" description="NMPbind" evidence="9">
    <location>
        <begin position="54"/>
        <end position="84"/>
    </location>
</feature>
<name>A0A158NY07_ATTCE</name>
<reference evidence="10" key="2">
    <citation type="submission" date="2016-04" db="UniProtKB">
        <authorList>
            <consortium name="EnsemblMetazoa"/>
        </authorList>
    </citation>
    <scope>IDENTIFICATION</scope>
</reference>
<dbReference type="GO" id="GO:0005524">
    <property type="term" value="F:ATP binding"/>
    <property type="evidence" value="ECO:0007669"/>
    <property type="project" value="UniProtKB-KW"/>
</dbReference>
<reference evidence="11" key="1">
    <citation type="journal article" date="2011" name="PLoS Genet.">
        <title>The genome sequence of the leaf-cutter ant Atta cephalotes reveals insights into its obligate symbiotic lifestyle.</title>
        <authorList>
            <person name="Suen G."/>
            <person name="Teiling C."/>
            <person name="Li L."/>
            <person name="Holt C."/>
            <person name="Abouheif E."/>
            <person name="Bornberg-Bauer E."/>
            <person name="Bouffard P."/>
            <person name="Caldera E.J."/>
            <person name="Cash E."/>
            <person name="Cavanaugh A."/>
            <person name="Denas O."/>
            <person name="Elhaik E."/>
            <person name="Fave M.J."/>
            <person name="Gadau J."/>
            <person name="Gibson J.D."/>
            <person name="Graur D."/>
            <person name="Grubbs K.J."/>
            <person name="Hagen D.E."/>
            <person name="Harkins T.T."/>
            <person name="Helmkampf M."/>
            <person name="Hu H."/>
            <person name="Johnson B.R."/>
            <person name="Kim J."/>
            <person name="Marsh S.E."/>
            <person name="Moeller J.A."/>
            <person name="Munoz-Torres M.C."/>
            <person name="Murphy M.C."/>
            <person name="Naughton M.C."/>
            <person name="Nigam S."/>
            <person name="Overson R."/>
            <person name="Rajakumar R."/>
            <person name="Reese J.T."/>
            <person name="Scott J.J."/>
            <person name="Smith C.R."/>
            <person name="Tao S."/>
            <person name="Tsutsui N.D."/>
            <person name="Viljakainen L."/>
            <person name="Wissler L."/>
            <person name="Yandell M.D."/>
            <person name="Zimmer F."/>
            <person name="Taylor J."/>
            <person name="Slater S.C."/>
            <person name="Clifton S.W."/>
            <person name="Warren W.C."/>
            <person name="Elsik C.G."/>
            <person name="Smith C.D."/>
            <person name="Weinstock G.M."/>
            <person name="Gerardo N.M."/>
            <person name="Currie C.R."/>
        </authorList>
    </citation>
    <scope>NUCLEOTIDE SEQUENCE [LARGE SCALE GENOMIC DNA]</scope>
</reference>
<protein>
    <recommendedName>
        <fullName evidence="9">UMP-CMP kinase</fullName>
        <ecNumber evidence="9">2.7.4.14</ecNumber>
    </recommendedName>
    <alternativeName>
        <fullName evidence="9">Deoxycytidylate kinase</fullName>
        <shortName evidence="9">CK</shortName>
        <shortName evidence="9">dCMP kinase</shortName>
    </alternativeName>
    <alternativeName>
        <fullName evidence="9">Uridine monophosphate/cytidine monophosphate kinase</fullName>
        <shortName evidence="9">UMP/CMP kinase</shortName>
        <shortName evidence="9">UMP/CMPK</shortName>
    </alternativeName>
</protein>
<dbReference type="AlphaFoldDB" id="A0A158NY07"/>
<evidence type="ECO:0000256" key="8">
    <source>
        <dbReference type="ARBA" id="ARBA00048116"/>
    </source>
</evidence>
<comment type="subunit">
    <text evidence="9">Monomer.</text>
</comment>
<comment type="catalytic activity">
    <reaction evidence="9">
        <text>dCMP + ATP = dCDP + ADP</text>
        <dbReference type="Rhea" id="RHEA:25094"/>
        <dbReference type="ChEBI" id="CHEBI:30616"/>
        <dbReference type="ChEBI" id="CHEBI:57566"/>
        <dbReference type="ChEBI" id="CHEBI:58593"/>
        <dbReference type="ChEBI" id="CHEBI:456216"/>
        <dbReference type="EC" id="2.7.4.14"/>
    </reaction>
</comment>
<dbReference type="FunCoup" id="A0A158NY07">
    <property type="interactions" value="1379"/>
</dbReference>
<comment type="similarity">
    <text evidence="9">Belongs to the adenylate kinase family. UMP-CMP kinase subfamily.</text>
</comment>
<keyword evidence="3 9" id="KW-0547">Nucleotide-binding</keyword>
<dbReference type="STRING" id="12957.A0A158NY07"/>
<feature type="binding site" evidence="9">
    <location>
        <position position="152"/>
    </location>
    <ligand>
        <name>ATP</name>
        <dbReference type="ChEBI" id="CHEBI:30616"/>
    </ligand>
</feature>
<dbReference type="InterPro" id="IPR033690">
    <property type="entry name" value="Adenylat_kinase_CS"/>
</dbReference>
<dbReference type="GO" id="GO:0005634">
    <property type="term" value="C:nucleus"/>
    <property type="evidence" value="ECO:0007669"/>
    <property type="project" value="UniProtKB-SubCell"/>
</dbReference>
<dbReference type="InterPro" id="IPR006266">
    <property type="entry name" value="UMP_CMP_kinase"/>
</dbReference>
<evidence type="ECO:0000256" key="2">
    <source>
        <dbReference type="ARBA" id="ARBA00022679"/>
    </source>
</evidence>
<dbReference type="PRINTS" id="PR00094">
    <property type="entry name" value="ADENYLTKNASE"/>
</dbReference>
<dbReference type="CDD" id="cd01428">
    <property type="entry name" value="ADK"/>
    <property type="match status" value="1"/>
</dbReference>
<dbReference type="EnsemblMetazoa" id="XM_012207025.1">
    <property type="protein sequence ID" value="XP_012062415.1"/>
    <property type="gene ID" value="LOC105625701"/>
</dbReference>
<dbReference type="eggNOG" id="KOG3079">
    <property type="taxonomic scope" value="Eukaryota"/>
</dbReference>
<feature type="binding site" evidence="9">
    <location>
        <begin position="34"/>
        <end position="39"/>
    </location>
    <ligand>
        <name>ATP</name>
        <dbReference type="ChEBI" id="CHEBI:30616"/>
    </ligand>
</feature>
<evidence type="ECO:0000256" key="5">
    <source>
        <dbReference type="ARBA" id="ARBA00022840"/>
    </source>
</evidence>
<keyword evidence="5 9" id="KW-0067">ATP-binding</keyword>
<evidence type="ECO:0000313" key="10">
    <source>
        <dbReference type="EnsemblMetazoa" id="XP_012062415.1"/>
    </source>
</evidence>
<dbReference type="PANTHER" id="PTHR23359">
    <property type="entry name" value="NUCLEOTIDE KINASE"/>
    <property type="match status" value="1"/>
</dbReference>
<gene>
    <name evidence="10" type="primary">105625701</name>
</gene>
<dbReference type="EC" id="2.7.4.14" evidence="9"/>
<feature type="binding site" evidence="9">
    <location>
        <position position="170"/>
    </location>
    <ligand>
        <name>a ribonucleoside 5'-phosphate</name>
        <dbReference type="ChEBI" id="CHEBI:58043"/>
    </ligand>
</feature>
<dbReference type="EMBL" id="ADTU01002857">
    <property type="status" value="NOT_ANNOTATED_CDS"/>
    <property type="molecule type" value="Genomic_DNA"/>
</dbReference>
<dbReference type="KEGG" id="acep:105625701"/>
<dbReference type="GO" id="GO:0006221">
    <property type="term" value="P:pyrimidine nucleotide biosynthetic process"/>
    <property type="evidence" value="ECO:0007669"/>
    <property type="project" value="UniProtKB-UniRule"/>
</dbReference>
<feature type="binding site" evidence="9">
    <location>
        <position position="159"/>
    </location>
    <ligand>
        <name>a ribonucleoside 5'-phosphate</name>
        <dbReference type="ChEBI" id="CHEBI:58043"/>
    </ligand>
</feature>
<dbReference type="GO" id="GO:0036431">
    <property type="term" value="F:dCMP kinase activity"/>
    <property type="evidence" value="ECO:0007669"/>
    <property type="project" value="RHEA"/>
</dbReference>
<comment type="cofactor">
    <cofactor evidence="9">
        <name>Mg(2+)</name>
        <dbReference type="ChEBI" id="CHEBI:18420"/>
    </cofactor>
    <text evidence="9">Binds 1 Mg(2+) ion per monomer.</text>
</comment>
<evidence type="ECO:0000256" key="7">
    <source>
        <dbReference type="ARBA" id="ARBA00023242"/>
    </source>
</evidence>
<keyword evidence="1 9" id="KW-0963">Cytoplasm</keyword>
<dbReference type="HAMAP" id="MF_00235">
    <property type="entry name" value="Adenylate_kinase_Adk"/>
    <property type="match status" value="1"/>
</dbReference>
<dbReference type="SUPFAM" id="SSF52540">
    <property type="entry name" value="P-loop containing nucleoside triphosphate hydrolases"/>
    <property type="match status" value="1"/>
</dbReference>
<dbReference type="Proteomes" id="UP000005205">
    <property type="component" value="Unassembled WGS sequence"/>
</dbReference>
<evidence type="ECO:0000256" key="1">
    <source>
        <dbReference type="ARBA" id="ARBA00022490"/>
    </source>
</evidence>
<comment type="function">
    <text evidence="9">Catalyzes the phosphorylation of pyrimidine nucleoside monophosphates at the expense of ATP. Plays an important role in de novo pyrimidine nucleotide biosynthesis. Has preference for UMP and CMP as phosphate acceptors.</text>
</comment>
<dbReference type="InterPro" id="IPR000850">
    <property type="entry name" value="Adenylat/UMP-CMP_kin"/>
</dbReference>
<dbReference type="PROSITE" id="PS00113">
    <property type="entry name" value="ADENYLATE_KINASE"/>
    <property type="match status" value="1"/>
</dbReference>